<evidence type="ECO:0000256" key="2">
    <source>
        <dbReference type="ARBA" id="ARBA00024195"/>
    </source>
</evidence>
<evidence type="ECO:0000313" key="7">
    <source>
        <dbReference type="Proteomes" id="UP000708208"/>
    </source>
</evidence>
<dbReference type="OrthoDB" id="10059102at2759"/>
<reference evidence="6" key="1">
    <citation type="submission" date="2021-06" db="EMBL/GenBank/DDBJ databases">
        <authorList>
            <person name="Hodson N. C."/>
            <person name="Mongue J. A."/>
            <person name="Jaron S. K."/>
        </authorList>
    </citation>
    <scope>NUCLEOTIDE SEQUENCE</scope>
</reference>
<keyword evidence="3" id="KW-0645">Protease</keyword>
<feature type="domain" description="Peptidase S1" evidence="5">
    <location>
        <begin position="38"/>
        <end position="267"/>
    </location>
</feature>
<dbReference type="SMART" id="SM00020">
    <property type="entry name" value="Tryp_SPc"/>
    <property type="match status" value="1"/>
</dbReference>
<dbReference type="PROSITE" id="PS00134">
    <property type="entry name" value="TRYPSIN_HIS"/>
    <property type="match status" value="1"/>
</dbReference>
<evidence type="ECO:0000259" key="5">
    <source>
        <dbReference type="PROSITE" id="PS50240"/>
    </source>
</evidence>
<dbReference type="GO" id="GO:0004252">
    <property type="term" value="F:serine-type endopeptidase activity"/>
    <property type="evidence" value="ECO:0007669"/>
    <property type="project" value="InterPro"/>
</dbReference>
<name>A0A8J2L0A2_9HEXA</name>
<dbReference type="PANTHER" id="PTHR24252:SF7">
    <property type="entry name" value="HYALIN"/>
    <property type="match status" value="1"/>
</dbReference>
<dbReference type="PROSITE" id="PS00135">
    <property type="entry name" value="TRYPSIN_SER"/>
    <property type="match status" value="1"/>
</dbReference>
<protein>
    <recommendedName>
        <fullName evidence="5">Peptidase S1 domain-containing protein</fullName>
    </recommendedName>
</protein>
<dbReference type="EMBL" id="CAJVCH010529202">
    <property type="protein sequence ID" value="CAG7823357.1"/>
    <property type="molecule type" value="Genomic_DNA"/>
</dbReference>
<dbReference type="Proteomes" id="UP000708208">
    <property type="component" value="Unassembled WGS sequence"/>
</dbReference>
<feature type="signal peptide" evidence="4">
    <location>
        <begin position="1"/>
        <end position="22"/>
    </location>
</feature>
<evidence type="ECO:0000256" key="3">
    <source>
        <dbReference type="RuleBase" id="RU363034"/>
    </source>
</evidence>
<feature type="chain" id="PRO_5035186992" description="Peptidase S1 domain-containing protein" evidence="4">
    <location>
        <begin position="23"/>
        <end position="284"/>
    </location>
</feature>
<keyword evidence="3" id="KW-0378">Hydrolase</keyword>
<evidence type="ECO:0000256" key="1">
    <source>
        <dbReference type="ARBA" id="ARBA00023157"/>
    </source>
</evidence>
<dbReference type="AlphaFoldDB" id="A0A8J2L0A2"/>
<comment type="caution">
    <text evidence="6">The sequence shown here is derived from an EMBL/GenBank/DDBJ whole genome shotgun (WGS) entry which is preliminary data.</text>
</comment>
<dbReference type="GO" id="GO:0006508">
    <property type="term" value="P:proteolysis"/>
    <property type="evidence" value="ECO:0007669"/>
    <property type="project" value="UniProtKB-KW"/>
</dbReference>
<comment type="similarity">
    <text evidence="2">Belongs to the peptidase S1 family. CLIP subfamily.</text>
</comment>
<dbReference type="InterPro" id="IPR018114">
    <property type="entry name" value="TRYPSIN_HIS"/>
</dbReference>
<gene>
    <name evidence="6" type="ORF">AFUS01_LOCUS33578</name>
</gene>
<dbReference type="InterPro" id="IPR001254">
    <property type="entry name" value="Trypsin_dom"/>
</dbReference>
<keyword evidence="4" id="KW-0732">Signal</keyword>
<dbReference type="FunFam" id="2.40.10.10:FF:000068">
    <property type="entry name" value="transmembrane protease serine 2"/>
    <property type="match status" value="1"/>
</dbReference>
<accession>A0A8J2L0A2</accession>
<dbReference type="CDD" id="cd00190">
    <property type="entry name" value="Tryp_SPc"/>
    <property type="match status" value="1"/>
</dbReference>
<dbReference type="InterPro" id="IPR033116">
    <property type="entry name" value="TRYPSIN_SER"/>
</dbReference>
<dbReference type="PANTHER" id="PTHR24252">
    <property type="entry name" value="ACROSIN-RELATED"/>
    <property type="match status" value="1"/>
</dbReference>
<organism evidence="6 7">
    <name type="scientific">Allacma fusca</name>
    <dbReference type="NCBI Taxonomy" id="39272"/>
    <lineage>
        <taxon>Eukaryota</taxon>
        <taxon>Metazoa</taxon>
        <taxon>Ecdysozoa</taxon>
        <taxon>Arthropoda</taxon>
        <taxon>Hexapoda</taxon>
        <taxon>Collembola</taxon>
        <taxon>Symphypleona</taxon>
        <taxon>Sminthuridae</taxon>
        <taxon>Allacma</taxon>
    </lineage>
</organism>
<evidence type="ECO:0000256" key="4">
    <source>
        <dbReference type="SAM" id="SignalP"/>
    </source>
</evidence>
<keyword evidence="1" id="KW-1015">Disulfide bond</keyword>
<proteinExistence type="inferred from homology"/>
<keyword evidence="7" id="KW-1185">Reference proteome</keyword>
<dbReference type="PROSITE" id="PS50240">
    <property type="entry name" value="TRYPSIN_DOM"/>
    <property type="match status" value="1"/>
</dbReference>
<sequence length="284" mass="30534">MLVKICKALILTLAVISSIANAKESRIGPRLQPGVPRIIDGVAVTGQWDGRWACSMQDKWYGDYHMCGCNIIDNRTVLTAGHCAPQGWPEDIELYCGEKILSEATLTSKVTNIIRHKGYSSETLNNDVALLKLQTALKFDENTNMKPVVLPENPDVCGDGELCYVYGWGVTSEGGFSAAPNLMKTDVKIVSDSECQASYAAAGIIVNPECMICAANPGKDSCQGDSGGPLICRTNVLCGTVSWGIGCARPEYPGVYAEVANFLDWIKICDGDKCMVPTGCETCC</sequence>
<evidence type="ECO:0000313" key="6">
    <source>
        <dbReference type="EMBL" id="CAG7823357.1"/>
    </source>
</evidence>
<dbReference type="Pfam" id="PF00089">
    <property type="entry name" value="Trypsin"/>
    <property type="match status" value="1"/>
</dbReference>
<keyword evidence="3" id="KW-0720">Serine protease</keyword>
<dbReference type="FunFam" id="2.40.10.10:FF:000002">
    <property type="entry name" value="Transmembrane protease serine"/>
    <property type="match status" value="1"/>
</dbReference>